<keyword evidence="5 6" id="KW-0472">Membrane</keyword>
<accession>K2HA53</accession>
<feature type="transmembrane region" description="Helical" evidence="6">
    <location>
        <begin position="196"/>
        <end position="218"/>
    </location>
</feature>
<name>K2HA53_9RHOB</name>
<evidence type="ECO:0000256" key="2">
    <source>
        <dbReference type="ARBA" id="ARBA00007165"/>
    </source>
</evidence>
<dbReference type="PANTHER" id="PTHR23427">
    <property type="entry name" value="SURFEIT LOCUS PROTEIN"/>
    <property type="match status" value="1"/>
</dbReference>
<protein>
    <recommendedName>
        <fullName evidence="6">SURF1-like protein</fullName>
    </recommendedName>
</protein>
<evidence type="ECO:0000256" key="4">
    <source>
        <dbReference type="ARBA" id="ARBA00022989"/>
    </source>
</evidence>
<evidence type="ECO:0000313" key="8">
    <source>
        <dbReference type="Proteomes" id="UP000006765"/>
    </source>
</evidence>
<gene>
    <name evidence="7" type="ORF">OCGS_1251</name>
</gene>
<keyword evidence="3 6" id="KW-0812">Transmembrane</keyword>
<dbReference type="InterPro" id="IPR002994">
    <property type="entry name" value="Surf1/Shy1"/>
</dbReference>
<organism evidence="7 8">
    <name type="scientific">Oceaniovalibus guishaninsula JLT2003</name>
    <dbReference type="NCBI Taxonomy" id="1231392"/>
    <lineage>
        <taxon>Bacteria</taxon>
        <taxon>Pseudomonadati</taxon>
        <taxon>Pseudomonadota</taxon>
        <taxon>Alphaproteobacteria</taxon>
        <taxon>Rhodobacterales</taxon>
        <taxon>Roseobacteraceae</taxon>
        <taxon>Oceaniovalibus</taxon>
    </lineage>
</organism>
<dbReference type="PROSITE" id="PS50895">
    <property type="entry name" value="SURF1"/>
    <property type="match status" value="1"/>
</dbReference>
<dbReference type="PANTHER" id="PTHR23427:SF2">
    <property type="entry name" value="SURFEIT LOCUS PROTEIN 1"/>
    <property type="match status" value="1"/>
</dbReference>
<evidence type="ECO:0000256" key="5">
    <source>
        <dbReference type="ARBA" id="ARBA00023136"/>
    </source>
</evidence>
<dbReference type="InterPro" id="IPR045214">
    <property type="entry name" value="Surf1/Surf4"/>
</dbReference>
<sequence>MGALRWALLAALGIGGVAILLSLGVWQVQRLAWKRAVLADIDARIAAASVTIPAAPDPQADRYLPVAAEGTTTGQEIDVLISTAQLGAGYRVVVPFETGGRRILLDLGFVPTEEKDPPRPAQRLTATGNLHWPDETDRFTPAPDRAENIWFARDVAAMADALGTEPILLVARRTDPPVPGTVPLPVTSANIPNDHLGYAITWFSLAAIWAGMTALLGWRMASRRG</sequence>
<dbReference type="EMBL" id="AMGO01000021">
    <property type="protein sequence ID" value="EKE44413.1"/>
    <property type="molecule type" value="Genomic_DNA"/>
</dbReference>
<comment type="caution">
    <text evidence="7">The sequence shown here is derived from an EMBL/GenBank/DDBJ whole genome shotgun (WGS) entry which is preliminary data.</text>
</comment>
<proteinExistence type="inferred from homology"/>
<dbReference type="GO" id="GO:0005886">
    <property type="term" value="C:plasma membrane"/>
    <property type="evidence" value="ECO:0007669"/>
    <property type="project" value="UniProtKB-SubCell"/>
</dbReference>
<feature type="transmembrane region" description="Helical" evidence="6">
    <location>
        <begin position="6"/>
        <end position="26"/>
    </location>
</feature>
<reference evidence="7 8" key="1">
    <citation type="journal article" date="2012" name="J. Bacteriol.">
        <title>Draft Genome Sequence of Oceaniovalibus guishaninsula JLT2003T.</title>
        <authorList>
            <person name="Tang K."/>
            <person name="Liu K."/>
            <person name="Jiao N."/>
        </authorList>
    </citation>
    <scope>NUCLEOTIDE SEQUENCE [LARGE SCALE GENOMIC DNA]</scope>
    <source>
        <strain evidence="7 8">JLT2003</strain>
    </source>
</reference>
<dbReference type="Proteomes" id="UP000006765">
    <property type="component" value="Unassembled WGS sequence"/>
</dbReference>
<keyword evidence="8" id="KW-1185">Reference proteome</keyword>
<evidence type="ECO:0000256" key="1">
    <source>
        <dbReference type="ARBA" id="ARBA00004370"/>
    </source>
</evidence>
<keyword evidence="6" id="KW-1003">Cell membrane</keyword>
<dbReference type="PATRIC" id="fig|1231392.3.peg.1256"/>
<dbReference type="Pfam" id="PF02104">
    <property type="entry name" value="SURF1"/>
    <property type="match status" value="1"/>
</dbReference>
<dbReference type="AlphaFoldDB" id="K2HA53"/>
<comment type="subcellular location">
    <subcellularLocation>
        <location evidence="6">Cell membrane</location>
        <topology evidence="6">Multi-pass membrane protein</topology>
    </subcellularLocation>
    <subcellularLocation>
        <location evidence="1">Membrane</location>
    </subcellularLocation>
</comment>
<dbReference type="CDD" id="cd06662">
    <property type="entry name" value="SURF1"/>
    <property type="match status" value="1"/>
</dbReference>
<evidence type="ECO:0000256" key="6">
    <source>
        <dbReference type="RuleBase" id="RU363076"/>
    </source>
</evidence>
<dbReference type="RefSeq" id="WP_007426403.1">
    <property type="nucleotide sequence ID" value="NZ_AMGO01000021.1"/>
</dbReference>
<evidence type="ECO:0000313" key="7">
    <source>
        <dbReference type="EMBL" id="EKE44413.1"/>
    </source>
</evidence>
<comment type="similarity">
    <text evidence="2 6">Belongs to the SURF1 family.</text>
</comment>
<keyword evidence="4 6" id="KW-1133">Transmembrane helix</keyword>
<dbReference type="STRING" id="1231392.OCGS_1251"/>
<evidence type="ECO:0000256" key="3">
    <source>
        <dbReference type="ARBA" id="ARBA00022692"/>
    </source>
</evidence>
<dbReference type="eggNOG" id="COG3346">
    <property type="taxonomic scope" value="Bacteria"/>
</dbReference>